<dbReference type="SUPFAM" id="SSF55874">
    <property type="entry name" value="ATPase domain of HSP90 chaperone/DNA topoisomerase II/histidine kinase"/>
    <property type="match status" value="1"/>
</dbReference>
<dbReference type="EMBL" id="WMZU01000019">
    <property type="protein sequence ID" value="MTS27993.1"/>
    <property type="molecule type" value="Genomic_DNA"/>
</dbReference>
<organism evidence="1 2">
    <name type="scientific">Ruthenibacterium lactatiformans</name>
    <dbReference type="NCBI Taxonomy" id="1550024"/>
    <lineage>
        <taxon>Bacteria</taxon>
        <taxon>Bacillati</taxon>
        <taxon>Bacillota</taxon>
        <taxon>Clostridia</taxon>
        <taxon>Eubacteriales</taxon>
        <taxon>Oscillospiraceae</taxon>
        <taxon>Ruthenibacterium</taxon>
    </lineage>
</organism>
<evidence type="ECO:0000313" key="1">
    <source>
        <dbReference type="EMBL" id="MTS27993.1"/>
    </source>
</evidence>
<dbReference type="Proteomes" id="UP000472755">
    <property type="component" value="Unassembled WGS sequence"/>
</dbReference>
<evidence type="ECO:0008006" key="3">
    <source>
        <dbReference type="Google" id="ProtNLM"/>
    </source>
</evidence>
<name>A0A6L6LT49_9FIRM</name>
<dbReference type="InterPro" id="IPR036890">
    <property type="entry name" value="HATPase_C_sf"/>
</dbReference>
<comment type="caution">
    <text evidence="1">The sequence shown here is derived from an EMBL/GenBank/DDBJ whole genome shotgun (WGS) entry which is preliminary data.</text>
</comment>
<protein>
    <recommendedName>
        <fullName evidence="3">Histidine kinase/HSP90-like ATPase domain-containing protein</fullName>
    </recommendedName>
</protein>
<proteinExistence type="predicted"/>
<gene>
    <name evidence="1" type="ORF">GMD59_11955</name>
</gene>
<sequence length="78" mass="8773">MIVEDNGKGFPQEVISMFSLPEEETPRSAKDHLGLTNISRTLQLIYHRNDLLRLSNAKTGGAHVEIWIPEENDEAADL</sequence>
<reference evidence="1 2" key="1">
    <citation type="journal article" date="2019" name="Nat. Med.">
        <title>A library of human gut bacterial isolates paired with longitudinal multiomics data enables mechanistic microbiome research.</title>
        <authorList>
            <person name="Poyet M."/>
            <person name="Groussin M."/>
            <person name="Gibbons S.M."/>
            <person name="Avila-Pacheco J."/>
            <person name="Jiang X."/>
            <person name="Kearney S.M."/>
            <person name="Perrotta A.R."/>
            <person name="Berdy B."/>
            <person name="Zhao S."/>
            <person name="Lieberman T.D."/>
            <person name="Swanson P.K."/>
            <person name="Smith M."/>
            <person name="Roesemann S."/>
            <person name="Alexander J.E."/>
            <person name="Rich S.A."/>
            <person name="Livny J."/>
            <person name="Vlamakis H."/>
            <person name="Clish C."/>
            <person name="Bullock K."/>
            <person name="Deik A."/>
            <person name="Scott J."/>
            <person name="Pierce K.A."/>
            <person name="Xavier R.J."/>
            <person name="Alm E.J."/>
        </authorList>
    </citation>
    <scope>NUCLEOTIDE SEQUENCE [LARGE SCALE GENOMIC DNA]</scope>
    <source>
        <strain evidence="1 2">BIOML-A4</strain>
    </source>
</reference>
<evidence type="ECO:0000313" key="2">
    <source>
        <dbReference type="Proteomes" id="UP000472755"/>
    </source>
</evidence>
<accession>A0A6L6LT49</accession>
<dbReference type="Gene3D" id="3.30.565.10">
    <property type="entry name" value="Histidine kinase-like ATPase, C-terminal domain"/>
    <property type="match status" value="1"/>
</dbReference>
<dbReference type="AlphaFoldDB" id="A0A6L6LT49"/>